<dbReference type="InterPro" id="IPR009051">
    <property type="entry name" value="Helical_ferredxn"/>
</dbReference>
<evidence type="ECO:0000256" key="6">
    <source>
        <dbReference type="SAM" id="Phobius"/>
    </source>
</evidence>
<reference evidence="8 9" key="1">
    <citation type="submission" date="2019-11" db="EMBL/GenBank/DDBJ databases">
        <title>Acidiferrimicrobium australis gen. nov., sp. nov., an acidophilic and obligately heterotrophic, member of the Actinobacteria that catalyses dissimilatory oxido- reduction of iron isolated from metal-rich acidic water in Chile.</title>
        <authorList>
            <person name="Gonzalez D."/>
            <person name="Huber K."/>
            <person name="Hedrich S."/>
            <person name="Rojas-Villalobos C."/>
            <person name="Quatrini R."/>
            <person name="Dinamarca M.A."/>
            <person name="Schwarz A."/>
            <person name="Canales C."/>
            <person name="Nancucheo I."/>
        </authorList>
    </citation>
    <scope>NUCLEOTIDE SEQUENCE [LARGE SCALE GENOMIC DNA]</scope>
    <source>
        <strain evidence="8 9">USS-CCA1</strain>
    </source>
</reference>
<protein>
    <submittedName>
        <fullName evidence="8">4Fe-4S dicluster domain-containing protein</fullName>
    </submittedName>
</protein>
<accession>A0ABW9QT04</accession>
<evidence type="ECO:0000259" key="7">
    <source>
        <dbReference type="PROSITE" id="PS51379"/>
    </source>
</evidence>
<keyword evidence="5" id="KW-0411">Iron-sulfur</keyword>
<dbReference type="InterPro" id="IPR017896">
    <property type="entry name" value="4Fe4S_Fe-S-bd"/>
</dbReference>
<feature type="transmembrane region" description="Helical" evidence="6">
    <location>
        <begin position="203"/>
        <end position="226"/>
    </location>
</feature>
<evidence type="ECO:0000313" key="8">
    <source>
        <dbReference type="EMBL" id="MST32761.1"/>
    </source>
</evidence>
<keyword evidence="6" id="KW-0472">Membrane</keyword>
<dbReference type="Gene3D" id="1.20.950.20">
    <property type="entry name" value="Transmembrane di-heme cytochromes, Chain C"/>
    <property type="match status" value="1"/>
</dbReference>
<dbReference type="InterPro" id="IPR017900">
    <property type="entry name" value="4Fe4S_Fe_S_CS"/>
</dbReference>
<dbReference type="PANTHER" id="PTHR43255">
    <property type="entry name" value="IRON-SULFUR-BINDING OXIDOREDUCTASE FADF-RELATED-RELATED"/>
    <property type="match status" value="1"/>
</dbReference>
<dbReference type="InterPro" id="IPR036197">
    <property type="entry name" value="NarG-like_sf"/>
</dbReference>
<sequence>MGTSRQVFQGLSRGEIVLWYGLIVVSTAVFAWGAAQLVLKYRRSRPERLGGPPLTRRVVDMVQVTVSHQRLKRRDHAAGMAHLLVFTGFLLLLAGTTVLGIQTDFASPVFGWRFWQGGFYLGFKLVLDISGLMLLVGLVILAVRRGALRPPKLDYRRPDREPGSYDRTLYRVGDWMFLTTLLWLAATGFLLEGLQLASVRPSFAAWSPVGWVLGKLFVAIGLSGAAAGTAHHVLWWIHGLSALTFVASIPYTKAVHMLAGPATLTVRDPAAGRRLVAVPDDSTEVGYGSIADLSWRHALSLDACTKCGKCTEACPAANSGYPLSPRDLILDLREVSDAARGIHAATGVGGVGTAAGLADPGGSPLVGTALRPETLWSCMQCMACVEICPVGIEHVPIINQLRRRLVDEGEMDSLLQSTLETIQKSGNSFGEPRRKRGKWTGDLDFPVKDIRKEGADLLWFVGDYASFDPRNQRVSRTLATVLHAAGVDFGILFDAERTGGCDVRRVGEEGLFASLAEHNVETISGCEFKRIFTSDAHSFNTLRNEYPGFGGDWTVLHHTQLLLELIESGRLRPARRLGYRVTYHDPCNLGRYNGVYDAPRQVLEAIGVELVEMPRSRDNSFCCGAGGGRIWMKDLRAEGAKRPSEQRIDEAVGLGELDYFVVCCPKDVTMFEDAIKTSGHAERIQLREITELVLESLALPEATEAGAVAAPA</sequence>
<evidence type="ECO:0000256" key="2">
    <source>
        <dbReference type="ARBA" id="ARBA00022723"/>
    </source>
</evidence>
<dbReference type="PROSITE" id="PS51379">
    <property type="entry name" value="4FE4S_FER_2"/>
    <property type="match status" value="2"/>
</dbReference>
<dbReference type="Pfam" id="PF02754">
    <property type="entry name" value="CCG"/>
    <property type="match status" value="1"/>
</dbReference>
<organism evidence="8 9">
    <name type="scientific">Acidiferrimicrobium australe</name>
    <dbReference type="NCBI Taxonomy" id="2664430"/>
    <lineage>
        <taxon>Bacteria</taxon>
        <taxon>Bacillati</taxon>
        <taxon>Actinomycetota</taxon>
        <taxon>Acidimicrobiia</taxon>
        <taxon>Acidimicrobiales</taxon>
        <taxon>Acidimicrobiaceae</taxon>
        <taxon>Acidiferrimicrobium</taxon>
    </lineage>
</organism>
<feature type="transmembrane region" description="Helical" evidence="6">
    <location>
        <begin position="17"/>
        <end position="39"/>
    </location>
</feature>
<dbReference type="SUPFAM" id="SSF46548">
    <property type="entry name" value="alpha-helical ferredoxin"/>
    <property type="match status" value="1"/>
</dbReference>
<feature type="domain" description="4Fe-4S ferredoxin-type" evidence="7">
    <location>
        <begin position="295"/>
        <end position="326"/>
    </location>
</feature>
<dbReference type="Gene3D" id="1.10.1060.10">
    <property type="entry name" value="Alpha-helical ferredoxin"/>
    <property type="match status" value="1"/>
</dbReference>
<name>A0ABW9QT04_9ACTN</name>
<dbReference type="InterPro" id="IPR051460">
    <property type="entry name" value="HdrC_iron-sulfur_subunit"/>
</dbReference>
<feature type="transmembrane region" description="Helical" evidence="6">
    <location>
        <begin position="175"/>
        <end position="197"/>
    </location>
</feature>
<feature type="transmembrane region" description="Helical" evidence="6">
    <location>
        <begin position="80"/>
        <end position="101"/>
    </location>
</feature>
<evidence type="ECO:0000256" key="1">
    <source>
        <dbReference type="ARBA" id="ARBA00022485"/>
    </source>
</evidence>
<keyword evidence="3" id="KW-0560">Oxidoreductase</keyword>
<evidence type="ECO:0000256" key="5">
    <source>
        <dbReference type="ARBA" id="ARBA00023014"/>
    </source>
</evidence>
<evidence type="ECO:0000256" key="4">
    <source>
        <dbReference type="ARBA" id="ARBA00023004"/>
    </source>
</evidence>
<dbReference type="InterPro" id="IPR004017">
    <property type="entry name" value="Cys_rich_dom"/>
</dbReference>
<keyword evidence="1" id="KW-0004">4Fe-4S</keyword>
<feature type="transmembrane region" description="Helical" evidence="6">
    <location>
        <begin position="233"/>
        <end position="251"/>
    </location>
</feature>
<keyword evidence="6" id="KW-0812">Transmembrane</keyword>
<keyword evidence="2" id="KW-0479">Metal-binding</keyword>
<dbReference type="PANTHER" id="PTHR43255:SF1">
    <property type="entry name" value="IRON-SULFUR-BINDING OXIDOREDUCTASE FADF-RELATED"/>
    <property type="match status" value="1"/>
</dbReference>
<feature type="domain" description="4Fe-4S ferredoxin-type" evidence="7">
    <location>
        <begin position="370"/>
        <end position="398"/>
    </location>
</feature>
<dbReference type="PROSITE" id="PS00198">
    <property type="entry name" value="4FE4S_FER_1"/>
    <property type="match status" value="2"/>
</dbReference>
<comment type="caution">
    <text evidence="8">The sequence shown here is derived from an EMBL/GenBank/DDBJ whole genome shotgun (WGS) entry which is preliminary data.</text>
</comment>
<proteinExistence type="predicted"/>
<evidence type="ECO:0000256" key="3">
    <source>
        <dbReference type="ARBA" id="ARBA00023002"/>
    </source>
</evidence>
<keyword evidence="6" id="KW-1133">Transmembrane helix</keyword>
<dbReference type="Proteomes" id="UP000437736">
    <property type="component" value="Unassembled WGS sequence"/>
</dbReference>
<keyword evidence="9" id="KW-1185">Reference proteome</keyword>
<gene>
    <name evidence="8" type="ORF">GHK86_08505</name>
</gene>
<feature type="transmembrane region" description="Helical" evidence="6">
    <location>
        <begin position="121"/>
        <end position="143"/>
    </location>
</feature>
<dbReference type="Pfam" id="PF13187">
    <property type="entry name" value="Fer4_9"/>
    <property type="match status" value="1"/>
</dbReference>
<evidence type="ECO:0000313" key="9">
    <source>
        <dbReference type="Proteomes" id="UP000437736"/>
    </source>
</evidence>
<keyword evidence="4" id="KW-0408">Iron</keyword>
<dbReference type="EMBL" id="WJHE01000382">
    <property type="protein sequence ID" value="MST32761.1"/>
    <property type="molecule type" value="Genomic_DNA"/>
</dbReference>
<dbReference type="SUPFAM" id="SSF103501">
    <property type="entry name" value="Respiratory nitrate reductase 1 gamma chain"/>
    <property type="match status" value="1"/>
</dbReference>